<dbReference type="Gene3D" id="1.10.287.1050">
    <property type="entry name" value="H-NS histone-like proteins"/>
    <property type="match status" value="1"/>
</dbReference>
<dbReference type="Proteomes" id="UP001253193">
    <property type="component" value="Unassembled WGS sequence"/>
</dbReference>
<evidence type="ECO:0000259" key="8">
    <source>
        <dbReference type="SMART" id="SM00528"/>
    </source>
</evidence>
<dbReference type="GO" id="GO:0001217">
    <property type="term" value="F:DNA-binding transcription repressor activity"/>
    <property type="evidence" value="ECO:0007669"/>
    <property type="project" value="TreeGrafter"/>
</dbReference>
<dbReference type="GO" id="GO:0009295">
    <property type="term" value="C:nucleoid"/>
    <property type="evidence" value="ECO:0007669"/>
    <property type="project" value="UniProtKB-SubCell"/>
</dbReference>
<dbReference type="PANTHER" id="PTHR38097:SF2">
    <property type="entry name" value="DNA-BINDING PROTEIN STPA"/>
    <property type="match status" value="1"/>
</dbReference>
<dbReference type="PIRSF" id="PIRSF002096">
    <property type="entry name" value="HnS"/>
    <property type="match status" value="1"/>
</dbReference>
<evidence type="ECO:0000256" key="6">
    <source>
        <dbReference type="SAM" id="Coils"/>
    </source>
</evidence>
<keyword evidence="6" id="KW-0175">Coiled coil</keyword>
<dbReference type="FunFam" id="4.10.430.10:FF:000001">
    <property type="entry name" value="DNA-binding protein"/>
    <property type="match status" value="1"/>
</dbReference>
<dbReference type="GO" id="GO:0003681">
    <property type="term" value="F:bent DNA binding"/>
    <property type="evidence" value="ECO:0007669"/>
    <property type="project" value="TreeGrafter"/>
</dbReference>
<evidence type="ECO:0000313" key="10">
    <source>
        <dbReference type="Proteomes" id="UP001253193"/>
    </source>
</evidence>
<evidence type="ECO:0000256" key="3">
    <source>
        <dbReference type="ARBA" id="ARBA00022490"/>
    </source>
</evidence>
<dbReference type="GO" id="GO:0030527">
    <property type="term" value="F:structural constituent of chromatin"/>
    <property type="evidence" value="ECO:0007669"/>
    <property type="project" value="InterPro"/>
</dbReference>
<dbReference type="SMART" id="SM00528">
    <property type="entry name" value="HNS"/>
    <property type="match status" value="1"/>
</dbReference>
<evidence type="ECO:0000256" key="7">
    <source>
        <dbReference type="SAM" id="MobiDB-lite"/>
    </source>
</evidence>
<feature type="compositionally biased region" description="Basic residues" evidence="7">
    <location>
        <begin position="98"/>
        <end position="112"/>
    </location>
</feature>
<evidence type="ECO:0000256" key="4">
    <source>
        <dbReference type="ARBA" id="ARBA00023125"/>
    </source>
</evidence>
<dbReference type="AlphaFoldDB" id="A0AAW8PZZ6"/>
<dbReference type="EMBL" id="JAUHGG010000003">
    <property type="protein sequence ID" value="MDS1821619.1"/>
    <property type="molecule type" value="Genomic_DNA"/>
</dbReference>
<comment type="subcellular location">
    <subcellularLocation>
        <location evidence="1">Cytoplasm</location>
        <location evidence="1">Nucleoid</location>
    </subcellularLocation>
</comment>
<feature type="region of interest" description="Disordered" evidence="7">
    <location>
        <begin position="92"/>
        <end position="133"/>
    </location>
</feature>
<keyword evidence="3" id="KW-0963">Cytoplasm</keyword>
<dbReference type="GO" id="GO:0005829">
    <property type="term" value="C:cytosol"/>
    <property type="evidence" value="ECO:0007669"/>
    <property type="project" value="TreeGrafter"/>
</dbReference>
<dbReference type="InterPro" id="IPR027444">
    <property type="entry name" value="H-NS_C_dom"/>
</dbReference>
<dbReference type="GO" id="GO:0046983">
    <property type="term" value="F:protein dimerization activity"/>
    <property type="evidence" value="ECO:0007669"/>
    <property type="project" value="InterPro"/>
</dbReference>
<evidence type="ECO:0000313" key="9">
    <source>
        <dbReference type="EMBL" id="MDS1821619.1"/>
    </source>
</evidence>
<comment type="similarity">
    <text evidence="2">Belongs to the histone-like protein H-NS family.</text>
</comment>
<protein>
    <submittedName>
        <fullName evidence="9">H-NS family nucleoid-associated regulatory protein</fullName>
    </submittedName>
</protein>
<proteinExistence type="inferred from homology"/>
<evidence type="ECO:0000256" key="2">
    <source>
        <dbReference type="ARBA" id="ARBA00010610"/>
    </source>
</evidence>
<evidence type="ECO:0000256" key="1">
    <source>
        <dbReference type="ARBA" id="ARBA00004453"/>
    </source>
</evidence>
<feature type="domain" description="DNA-binding protein H-NS-like C-terminal" evidence="8">
    <location>
        <begin position="103"/>
        <end position="150"/>
    </location>
</feature>
<keyword evidence="4" id="KW-0238">DNA-binding</keyword>
<gene>
    <name evidence="9" type="ORF">QX249_13175</name>
</gene>
<feature type="coiled-coil region" evidence="6">
    <location>
        <begin position="25"/>
        <end position="66"/>
    </location>
</feature>
<dbReference type="InterPro" id="IPR001801">
    <property type="entry name" value="Histone_HNS"/>
</dbReference>
<accession>A0AAW8PZZ6</accession>
<name>A0AAW8PZZ6_VIBPH</name>
<dbReference type="RefSeq" id="WP_311020530.1">
    <property type="nucleotide sequence ID" value="NZ_JAUHGG010000003.1"/>
</dbReference>
<dbReference type="GO" id="GO:0000976">
    <property type="term" value="F:transcription cis-regulatory region binding"/>
    <property type="evidence" value="ECO:0007669"/>
    <property type="project" value="TreeGrafter"/>
</dbReference>
<dbReference type="InterPro" id="IPR037150">
    <property type="entry name" value="H-NS_C_dom_sf"/>
</dbReference>
<dbReference type="Pfam" id="PF00816">
    <property type="entry name" value="Histone_HNS"/>
    <property type="match status" value="1"/>
</dbReference>
<dbReference type="InterPro" id="IPR027454">
    <property type="entry name" value="Histone_HNS_N"/>
</dbReference>
<dbReference type="Pfam" id="PF22470">
    <property type="entry name" value="Histone_HNS_N"/>
    <property type="match status" value="1"/>
</dbReference>
<dbReference type="Gene3D" id="4.10.430.10">
    <property type="entry name" value="Histone-like protein H-NS, C-terminal domain"/>
    <property type="match status" value="1"/>
</dbReference>
<reference evidence="9" key="1">
    <citation type="submission" date="2023-06" db="EMBL/GenBank/DDBJ databases">
        <title>Genomic Diversity of Vibrio spp. and Metagenomic Analysis of Pathogens in Florida Gulf Coastal Waters Following Hurricane Ian.</title>
        <authorList>
            <person name="Brumfield K.D."/>
        </authorList>
    </citation>
    <scope>NUCLEOTIDE SEQUENCE</scope>
    <source>
        <strain evidence="9">WBS2B-138</strain>
    </source>
</reference>
<dbReference type="SUPFAM" id="SSF81273">
    <property type="entry name" value="H-NS histone-like proteins"/>
    <property type="match status" value="2"/>
</dbReference>
<feature type="DNA-binding region" evidence="5">
    <location>
        <begin position="128"/>
        <end position="133"/>
    </location>
</feature>
<dbReference type="PANTHER" id="PTHR38097">
    <property type="match status" value="1"/>
</dbReference>
<sequence>MTDNTDIKTLLNVRSLRAATKGMSTEELESALDKLNLVLTEKKELVKAEEQKVERKNNECAEILSLLSDSEVTLEELVYFAANSTLVGFNPESEVQTKPKRQKAKRAPRPAKYKYTNEQGEEKTWTGQGRTPSVIQAALNEGAHMSQFEITG</sequence>
<organism evidence="9 10">
    <name type="scientific">Vibrio parahaemolyticus</name>
    <dbReference type="NCBI Taxonomy" id="670"/>
    <lineage>
        <taxon>Bacteria</taxon>
        <taxon>Pseudomonadati</taxon>
        <taxon>Pseudomonadota</taxon>
        <taxon>Gammaproteobacteria</taxon>
        <taxon>Vibrionales</taxon>
        <taxon>Vibrionaceae</taxon>
        <taxon>Vibrio</taxon>
    </lineage>
</organism>
<evidence type="ECO:0000256" key="5">
    <source>
        <dbReference type="PIRSR" id="PIRSR002096-1"/>
    </source>
</evidence>
<dbReference type="GO" id="GO:0003680">
    <property type="term" value="F:minor groove of adenine-thymine-rich DNA binding"/>
    <property type="evidence" value="ECO:0007669"/>
    <property type="project" value="TreeGrafter"/>
</dbReference>
<comment type="caution">
    <text evidence="9">The sequence shown here is derived from an EMBL/GenBank/DDBJ whole genome shotgun (WGS) entry which is preliminary data.</text>
</comment>
<dbReference type="InterPro" id="IPR054180">
    <property type="entry name" value="H-NS-like_N"/>
</dbReference>
<dbReference type="GO" id="GO:0032993">
    <property type="term" value="C:protein-DNA complex"/>
    <property type="evidence" value="ECO:0007669"/>
    <property type="project" value="TreeGrafter"/>
</dbReference>